<feature type="compositionally biased region" description="Polar residues" evidence="1">
    <location>
        <begin position="36"/>
        <end position="58"/>
    </location>
</feature>
<feature type="compositionally biased region" description="Low complexity" evidence="1">
    <location>
        <begin position="147"/>
        <end position="164"/>
    </location>
</feature>
<dbReference type="AlphaFoldDB" id="A0A9W6T950"/>
<dbReference type="OrthoDB" id="129014at2759"/>
<feature type="compositionally biased region" description="Polar residues" evidence="1">
    <location>
        <begin position="77"/>
        <end position="113"/>
    </location>
</feature>
<feature type="region of interest" description="Disordered" evidence="1">
    <location>
        <begin position="33"/>
        <end position="309"/>
    </location>
</feature>
<feature type="compositionally biased region" description="Polar residues" evidence="1">
    <location>
        <begin position="134"/>
        <end position="146"/>
    </location>
</feature>
<feature type="compositionally biased region" description="Polar residues" evidence="1">
    <location>
        <begin position="269"/>
        <end position="301"/>
    </location>
</feature>
<accession>A0A9W6T950</accession>
<feature type="compositionally biased region" description="Polar residues" evidence="1">
    <location>
        <begin position="230"/>
        <end position="251"/>
    </location>
</feature>
<dbReference type="Proteomes" id="UP001165083">
    <property type="component" value="Unassembled WGS sequence"/>
</dbReference>
<feature type="compositionally biased region" description="Low complexity" evidence="1">
    <location>
        <begin position="213"/>
        <end position="229"/>
    </location>
</feature>
<feature type="chain" id="PRO_5040822279" evidence="2">
    <location>
        <begin position="24"/>
        <end position="309"/>
    </location>
</feature>
<keyword evidence="4" id="KW-1185">Reference proteome</keyword>
<evidence type="ECO:0000256" key="2">
    <source>
        <dbReference type="SAM" id="SignalP"/>
    </source>
</evidence>
<organism evidence="3 4">
    <name type="scientific">Phytophthora lilii</name>
    <dbReference type="NCBI Taxonomy" id="2077276"/>
    <lineage>
        <taxon>Eukaryota</taxon>
        <taxon>Sar</taxon>
        <taxon>Stramenopiles</taxon>
        <taxon>Oomycota</taxon>
        <taxon>Peronosporomycetes</taxon>
        <taxon>Peronosporales</taxon>
        <taxon>Peronosporaceae</taxon>
        <taxon>Phytophthora</taxon>
    </lineage>
</organism>
<feature type="compositionally biased region" description="Low complexity" evidence="1">
    <location>
        <begin position="59"/>
        <end position="76"/>
    </location>
</feature>
<gene>
    <name evidence="3" type="ORF">Plil01_000049500</name>
</gene>
<protein>
    <submittedName>
        <fullName evidence="3">Unnamed protein product</fullName>
    </submittedName>
</protein>
<reference evidence="3" key="1">
    <citation type="submission" date="2023-04" db="EMBL/GenBank/DDBJ databases">
        <title>Phytophthora lilii NBRC 32176.</title>
        <authorList>
            <person name="Ichikawa N."/>
            <person name="Sato H."/>
            <person name="Tonouchi N."/>
        </authorList>
    </citation>
    <scope>NUCLEOTIDE SEQUENCE</scope>
    <source>
        <strain evidence="3">NBRC 32176</strain>
    </source>
</reference>
<evidence type="ECO:0000313" key="3">
    <source>
        <dbReference type="EMBL" id="GMF09605.1"/>
    </source>
</evidence>
<feature type="compositionally biased region" description="Low complexity" evidence="1">
    <location>
        <begin position="255"/>
        <end position="268"/>
    </location>
</feature>
<proteinExistence type="predicted"/>
<keyword evidence="2" id="KW-0732">Signal</keyword>
<name>A0A9W6T950_9STRA</name>
<evidence type="ECO:0000313" key="4">
    <source>
        <dbReference type="Proteomes" id="UP001165083"/>
    </source>
</evidence>
<dbReference type="EMBL" id="BSXW01000013">
    <property type="protein sequence ID" value="GMF09605.1"/>
    <property type="molecule type" value="Genomic_DNA"/>
</dbReference>
<comment type="caution">
    <text evidence="3">The sequence shown here is derived from an EMBL/GenBank/DDBJ whole genome shotgun (WGS) entry which is preliminary data.</text>
</comment>
<sequence length="309" mass="29713">MMMSWKTLSLLVAAAVAMNGAVALEQGYGGGIPRPTTATPSNESPVQSTDTATDAPTTGSSVDASSALDLGSASNSYPSKSDTALPSGSGSDNLYTGSAVEGSSATDESSSAANPGKTGITFSNSGSAVEGSSAIDQGSSSTPETLGSTSGSGVTVGSQEQQGSYGVDASTSASGSAPCDDSFSLAGDSETGSDVAGSSAVETSASGSEPCEGSLSLAGSSVDADSSAGQTTQGSATQDQGSDATTPTSEAGNEATTPTQTDASTPTSEAGSEASTPAQTDASTPASEAGSSATFPSTGTSCKRRLRRD</sequence>
<feature type="signal peptide" evidence="2">
    <location>
        <begin position="1"/>
        <end position="23"/>
    </location>
</feature>
<evidence type="ECO:0000256" key="1">
    <source>
        <dbReference type="SAM" id="MobiDB-lite"/>
    </source>
</evidence>